<evidence type="ECO:0000313" key="3">
    <source>
        <dbReference type="Proteomes" id="UP000381693"/>
    </source>
</evidence>
<organism evidence="2 3">
    <name type="scientific">Methylacidimicrobium cyclopophantes</name>
    <dbReference type="NCBI Taxonomy" id="1041766"/>
    <lineage>
        <taxon>Bacteria</taxon>
        <taxon>Pseudomonadati</taxon>
        <taxon>Verrucomicrobiota</taxon>
        <taxon>Methylacidimicrobium</taxon>
    </lineage>
</organism>
<dbReference type="EMBL" id="CABFUZ020000147">
    <property type="protein sequence ID" value="VVM07151.1"/>
    <property type="molecule type" value="Genomic_DNA"/>
</dbReference>
<name>A0A5E6MD96_9BACT</name>
<evidence type="ECO:0000256" key="1">
    <source>
        <dbReference type="SAM" id="SignalP"/>
    </source>
</evidence>
<evidence type="ECO:0000313" key="2">
    <source>
        <dbReference type="EMBL" id="VVM07151.1"/>
    </source>
</evidence>
<comment type="caution">
    <text evidence="2">The sequence shown here is derived from an EMBL/GenBank/DDBJ whole genome shotgun (WGS) entry which is preliminary data.</text>
</comment>
<feature type="chain" id="PRO_5023119817" evidence="1">
    <location>
        <begin position="33"/>
        <end position="267"/>
    </location>
</feature>
<dbReference type="RefSeq" id="WP_142525444.1">
    <property type="nucleotide sequence ID" value="NZ_CABFUZ020000147.1"/>
</dbReference>
<protein>
    <submittedName>
        <fullName evidence="2">Uncharacterized protein</fullName>
    </submittedName>
</protein>
<feature type="signal peptide" evidence="1">
    <location>
        <begin position="1"/>
        <end position="32"/>
    </location>
</feature>
<accession>A0A5E6MD96</accession>
<proteinExistence type="predicted"/>
<keyword evidence="3" id="KW-1185">Reference proteome</keyword>
<gene>
    <name evidence="2" type="ORF">MAMC_01451</name>
</gene>
<dbReference type="OrthoDB" id="20998at2"/>
<dbReference type="Proteomes" id="UP000381693">
    <property type="component" value="Unassembled WGS sequence"/>
</dbReference>
<dbReference type="AlphaFoldDB" id="A0A5E6MD96"/>
<sequence>MNQRQKEGWGRRARLCLLAGSIGLFATHASWAGAPLDPVQAKAIGQRLWQNESDGTLSGLTAWNSGEEFASLGIGHFIWYPAGGRGPFEESFPELLRFLERRSISLPEWLRSARFCPWPNRKAFLSDANGARMRELRSILAATVGEQTEFAVERLEGALPRILSALPAGERERVEKNFRALEATPAGLFALVDYVNFKGDGTFPTERYRGEGWGLLNVLQAMEPGPALPSFRRAARIVLERRVENAPPARHEERWLHGWLNRIDGYR</sequence>
<keyword evidence="1" id="KW-0732">Signal</keyword>
<reference evidence="2" key="1">
    <citation type="submission" date="2019-09" db="EMBL/GenBank/DDBJ databases">
        <authorList>
            <person name="Cremers G."/>
        </authorList>
    </citation>
    <scope>NUCLEOTIDE SEQUENCE [LARGE SCALE GENOMIC DNA]</scope>
    <source>
        <strain evidence="2">3B</strain>
    </source>
</reference>